<reference evidence="2 3" key="1">
    <citation type="journal article" date="2018" name="Nat. Ecol. Evol.">
        <title>Genomic signatures of mitonuclear coevolution across populations of Tigriopus californicus.</title>
        <authorList>
            <person name="Barreto F.S."/>
            <person name="Watson E.T."/>
            <person name="Lima T.G."/>
            <person name="Willett C.S."/>
            <person name="Edmands S."/>
            <person name="Li W."/>
            <person name="Burton R.S."/>
        </authorList>
    </citation>
    <scope>NUCLEOTIDE SEQUENCE [LARGE SCALE GENOMIC DNA]</scope>
    <source>
        <strain evidence="2 3">San Diego</strain>
    </source>
</reference>
<evidence type="ECO:0000256" key="1">
    <source>
        <dbReference type="SAM" id="Phobius"/>
    </source>
</evidence>
<keyword evidence="1" id="KW-1133">Transmembrane helix</keyword>
<evidence type="ECO:0000313" key="3">
    <source>
        <dbReference type="Proteomes" id="UP000318571"/>
    </source>
</evidence>
<organism evidence="2 3">
    <name type="scientific">Tigriopus californicus</name>
    <name type="common">Marine copepod</name>
    <dbReference type="NCBI Taxonomy" id="6832"/>
    <lineage>
        <taxon>Eukaryota</taxon>
        <taxon>Metazoa</taxon>
        <taxon>Ecdysozoa</taxon>
        <taxon>Arthropoda</taxon>
        <taxon>Crustacea</taxon>
        <taxon>Multicrustacea</taxon>
        <taxon>Hexanauplia</taxon>
        <taxon>Copepoda</taxon>
        <taxon>Harpacticoida</taxon>
        <taxon>Harpacticidae</taxon>
        <taxon>Tigriopus</taxon>
    </lineage>
</organism>
<dbReference type="Proteomes" id="UP000318571">
    <property type="component" value="Chromosome 7"/>
</dbReference>
<feature type="transmembrane region" description="Helical" evidence="1">
    <location>
        <begin position="12"/>
        <end position="36"/>
    </location>
</feature>
<gene>
    <name evidence="2" type="ORF">TCAL_03133</name>
</gene>
<keyword evidence="1" id="KW-0472">Membrane</keyword>
<proteinExistence type="predicted"/>
<keyword evidence="3" id="KW-1185">Reference proteome</keyword>
<sequence>MGLIRMGNANLILIVAVVAALIVAVLIIIVCIILICRKKKKSPDEKYINQRDLEERENTYHRFVVNLYGTSSNPDLHHETRTEVIRPGRGPIFLGDHNFYLKPKVPIAMNLMEDESGSHFSLADDVD</sequence>
<accession>A0A553P1S7</accession>
<keyword evidence="1" id="KW-0812">Transmembrane</keyword>
<dbReference type="AlphaFoldDB" id="A0A553P1S7"/>
<evidence type="ECO:0000313" key="2">
    <source>
        <dbReference type="EMBL" id="TRY71610.1"/>
    </source>
</evidence>
<name>A0A553P1S7_TIGCA</name>
<comment type="caution">
    <text evidence="2">The sequence shown here is derived from an EMBL/GenBank/DDBJ whole genome shotgun (WGS) entry which is preliminary data.</text>
</comment>
<dbReference type="EMBL" id="VCGU01000008">
    <property type="protein sequence ID" value="TRY71610.1"/>
    <property type="molecule type" value="Genomic_DNA"/>
</dbReference>
<protein>
    <submittedName>
        <fullName evidence="2">Uncharacterized protein</fullName>
    </submittedName>
</protein>